<name>H6NCL8_9BACL</name>
<feature type="transmembrane region" description="Helical" evidence="1">
    <location>
        <begin position="32"/>
        <end position="53"/>
    </location>
</feature>
<organism evidence="2 3">
    <name type="scientific">Paenibacillus mucilaginosus 3016</name>
    <dbReference type="NCBI Taxonomy" id="1116391"/>
    <lineage>
        <taxon>Bacteria</taxon>
        <taxon>Bacillati</taxon>
        <taxon>Bacillota</taxon>
        <taxon>Bacilli</taxon>
        <taxon>Bacillales</taxon>
        <taxon>Paenibacillaceae</taxon>
        <taxon>Paenibacillus</taxon>
    </lineage>
</organism>
<keyword evidence="1" id="KW-1133">Transmembrane helix</keyword>
<keyword evidence="3" id="KW-1185">Reference proteome</keyword>
<dbReference type="HOGENOM" id="CLU_194269_0_2_9"/>
<dbReference type="EMBL" id="CP003235">
    <property type="protein sequence ID" value="AFC28947.1"/>
    <property type="molecule type" value="Genomic_DNA"/>
</dbReference>
<dbReference type="STRING" id="1116391.PM3016_2047"/>
<accession>H6NCL8</accession>
<dbReference type="RefSeq" id="WP_014369381.1">
    <property type="nucleotide sequence ID" value="NC_016935.1"/>
</dbReference>
<dbReference type="Proteomes" id="UP000007523">
    <property type="component" value="Chromosome"/>
</dbReference>
<proteinExistence type="predicted"/>
<reference evidence="2 3" key="1">
    <citation type="journal article" date="2012" name="J. Bacteriol.">
        <title>Complete Genome Sequence of Paenibacillus mucilaginosus 3016, a Bacterium Functional as Microbial Fertilizer.</title>
        <authorList>
            <person name="Ma M."/>
            <person name="Wang Z."/>
            <person name="Li L."/>
            <person name="Jiang X."/>
            <person name="Guan D."/>
            <person name="Cao F."/>
            <person name="Chen H."/>
            <person name="Wang X."/>
            <person name="Shen D."/>
            <person name="Du B."/>
            <person name="Li J."/>
        </authorList>
    </citation>
    <scope>NUCLEOTIDE SEQUENCE [LARGE SCALE GENOMIC DNA]</scope>
    <source>
        <strain evidence="2 3">3016</strain>
    </source>
</reference>
<dbReference type="AlphaFoldDB" id="H6NCL8"/>
<gene>
    <name evidence="2" type="ORF">PM3016_2047</name>
</gene>
<keyword evidence="1" id="KW-0472">Membrane</keyword>
<dbReference type="KEGG" id="pmq:PM3016_2047"/>
<keyword evidence="1" id="KW-0812">Transmembrane</keyword>
<evidence type="ECO:0000256" key="1">
    <source>
        <dbReference type="SAM" id="Phobius"/>
    </source>
</evidence>
<protein>
    <submittedName>
        <fullName evidence="2">Uncharacterized protein</fullName>
    </submittedName>
</protein>
<evidence type="ECO:0000313" key="3">
    <source>
        <dbReference type="Proteomes" id="UP000007523"/>
    </source>
</evidence>
<evidence type="ECO:0000313" key="2">
    <source>
        <dbReference type="EMBL" id="AFC28947.1"/>
    </source>
</evidence>
<sequence>MVVTMLLLAALAIAWVDLRALARNGRIRDLAISLVFMGAALTLGIFSLLRIHIPNPLMGIKRVFQPLSLLMDSLLQ</sequence>